<reference evidence="3" key="1">
    <citation type="journal article" date="2014" name="Int. J. Syst. Evol. Microbiol.">
        <title>Complete genome sequence of Corynebacterium casei LMG S-19264T (=DSM 44701T), isolated from a smear-ripened cheese.</title>
        <authorList>
            <consortium name="US DOE Joint Genome Institute (JGI-PGF)"/>
            <person name="Walter F."/>
            <person name="Albersmeier A."/>
            <person name="Kalinowski J."/>
            <person name="Ruckert C."/>
        </authorList>
    </citation>
    <scope>NUCLEOTIDE SEQUENCE</scope>
    <source>
        <strain evidence="3">CGMCC 4.7308</strain>
    </source>
</reference>
<gene>
    <name evidence="3" type="ORF">GCM10011594_14570</name>
</gene>
<dbReference type="EMBL" id="BMNA01000003">
    <property type="protein sequence ID" value="GGL95953.1"/>
    <property type="molecule type" value="Genomic_DNA"/>
</dbReference>
<dbReference type="InterPro" id="IPR024775">
    <property type="entry name" value="DinB-like"/>
</dbReference>
<accession>A0A917SSY7</accession>
<dbReference type="SUPFAM" id="SSF109854">
    <property type="entry name" value="DinB/YfiT-like putative metalloenzymes"/>
    <property type="match status" value="1"/>
</dbReference>
<dbReference type="Proteomes" id="UP000655208">
    <property type="component" value="Unassembled WGS sequence"/>
</dbReference>
<dbReference type="InterPro" id="IPR034660">
    <property type="entry name" value="DinB/YfiT-like"/>
</dbReference>
<keyword evidence="4" id="KW-1185">Reference proteome</keyword>
<dbReference type="AlphaFoldDB" id="A0A917SSY7"/>
<proteinExistence type="predicted"/>
<dbReference type="Gene3D" id="1.20.120.450">
    <property type="entry name" value="dinb family like domain"/>
    <property type="match status" value="1"/>
</dbReference>
<comment type="caution">
    <text evidence="3">The sequence shown here is derived from an EMBL/GenBank/DDBJ whole genome shotgun (WGS) entry which is preliminary data.</text>
</comment>
<feature type="region of interest" description="Disordered" evidence="1">
    <location>
        <begin position="1"/>
        <end position="20"/>
    </location>
</feature>
<organism evidence="3 4">
    <name type="scientific">Nakamurella endophytica</name>
    <dbReference type="NCBI Taxonomy" id="1748367"/>
    <lineage>
        <taxon>Bacteria</taxon>
        <taxon>Bacillati</taxon>
        <taxon>Actinomycetota</taxon>
        <taxon>Actinomycetes</taxon>
        <taxon>Nakamurellales</taxon>
        <taxon>Nakamurellaceae</taxon>
        <taxon>Nakamurella</taxon>
    </lineage>
</organism>
<evidence type="ECO:0000256" key="1">
    <source>
        <dbReference type="SAM" id="MobiDB-lite"/>
    </source>
</evidence>
<feature type="domain" description="DinB-like" evidence="2">
    <location>
        <begin position="58"/>
        <end position="185"/>
    </location>
</feature>
<evidence type="ECO:0000313" key="4">
    <source>
        <dbReference type="Proteomes" id="UP000655208"/>
    </source>
</evidence>
<evidence type="ECO:0000259" key="2">
    <source>
        <dbReference type="Pfam" id="PF12867"/>
    </source>
</evidence>
<dbReference type="Pfam" id="PF12867">
    <property type="entry name" value="DinB_2"/>
    <property type="match status" value="1"/>
</dbReference>
<reference evidence="3" key="2">
    <citation type="submission" date="2020-09" db="EMBL/GenBank/DDBJ databases">
        <authorList>
            <person name="Sun Q."/>
            <person name="Zhou Y."/>
        </authorList>
    </citation>
    <scope>NUCLEOTIDE SEQUENCE</scope>
    <source>
        <strain evidence="3">CGMCC 4.7308</strain>
    </source>
</reference>
<protein>
    <recommendedName>
        <fullName evidence="2">DinB-like domain-containing protein</fullName>
    </recommendedName>
</protein>
<sequence>MLGRREPYGDDVNALDPVAPPPDDKDWTWVVRDRCPACGFDAAVVAPTALPAALLAAADRWVAVLSRPDVRRRPDPQVWSPLEYAAHVRDVFVLFAARAQSMLDQDDPGFANWDQDAAAVDGRYWQRDPGTLAGDLRAAAATAAAVYAAVPDSGWDRPGHRSNGSVFTVATLGVYFLHDVVHHLHDVVG</sequence>
<name>A0A917SSY7_9ACTN</name>
<evidence type="ECO:0000313" key="3">
    <source>
        <dbReference type="EMBL" id="GGL95953.1"/>
    </source>
</evidence>